<evidence type="ECO:0000313" key="2">
    <source>
        <dbReference type="EMBL" id="STX63432.1"/>
    </source>
</evidence>
<dbReference type="EMBL" id="UGOG01000001">
    <property type="protein sequence ID" value="STX63432.1"/>
    <property type="molecule type" value="Genomic_DNA"/>
</dbReference>
<reference evidence="1 3" key="1">
    <citation type="submission" date="2015-11" db="EMBL/GenBank/DDBJ databases">
        <title>Genomic analysis of 38 Legionella species identifies large and diverse effector repertoires.</title>
        <authorList>
            <person name="Burstein D."/>
            <person name="Amaro F."/>
            <person name="Zusman T."/>
            <person name="Lifshitz Z."/>
            <person name="Cohen O."/>
            <person name="Gilbert J.A."/>
            <person name="Pupko T."/>
            <person name="Shuman H.A."/>
            <person name="Segal G."/>
        </authorList>
    </citation>
    <scope>NUCLEOTIDE SEQUENCE [LARGE SCALE GENOMIC DNA]</scope>
    <source>
        <strain evidence="1 3">ATCC 43877</strain>
    </source>
</reference>
<dbReference type="EMBL" id="LNYN01000042">
    <property type="protein sequence ID" value="KTD30744.1"/>
    <property type="molecule type" value="Genomic_DNA"/>
</dbReference>
<dbReference type="OrthoDB" id="274536at2"/>
<dbReference type="InterPro" id="IPR043148">
    <property type="entry name" value="TagF_C"/>
</dbReference>
<keyword evidence="3" id="KW-1185">Reference proteome</keyword>
<protein>
    <recommendedName>
        <fullName evidence="5">Capsule polysaccharide biosynthesis protein</fullName>
    </recommendedName>
</protein>
<reference evidence="2 4" key="2">
    <citation type="submission" date="2018-06" db="EMBL/GenBank/DDBJ databases">
        <authorList>
            <consortium name="Pathogen Informatics"/>
            <person name="Doyle S."/>
        </authorList>
    </citation>
    <scope>NUCLEOTIDE SEQUENCE [LARGE SCALE GENOMIC DNA]</scope>
    <source>
        <strain evidence="2 4">NCTC12239</strain>
    </source>
</reference>
<dbReference type="Proteomes" id="UP000054985">
    <property type="component" value="Unassembled WGS sequence"/>
</dbReference>
<dbReference type="SUPFAM" id="SSF53756">
    <property type="entry name" value="UDP-Glycosyltransferase/glycogen phosphorylase"/>
    <property type="match status" value="1"/>
</dbReference>
<evidence type="ECO:0000313" key="4">
    <source>
        <dbReference type="Proteomes" id="UP000254040"/>
    </source>
</evidence>
<evidence type="ECO:0000313" key="1">
    <source>
        <dbReference type="EMBL" id="KTD30744.1"/>
    </source>
</evidence>
<organism evidence="2 4">
    <name type="scientific">Legionella moravica</name>
    <dbReference type="NCBI Taxonomy" id="39962"/>
    <lineage>
        <taxon>Bacteria</taxon>
        <taxon>Pseudomonadati</taxon>
        <taxon>Pseudomonadota</taxon>
        <taxon>Gammaproteobacteria</taxon>
        <taxon>Legionellales</taxon>
        <taxon>Legionellaceae</taxon>
        <taxon>Legionella</taxon>
    </lineage>
</organism>
<name>A0A378K134_9GAMM</name>
<accession>A0A378K134</accession>
<evidence type="ECO:0008006" key="5">
    <source>
        <dbReference type="Google" id="ProtNLM"/>
    </source>
</evidence>
<dbReference type="STRING" id="39962.Lmor_2851"/>
<dbReference type="RefSeq" id="WP_028385074.1">
    <property type="nucleotide sequence ID" value="NZ_CAAAJG010000008.1"/>
</dbReference>
<proteinExistence type="predicted"/>
<sequence>MLISKREESYITNTTKESRQKSIKKKIVLYFDHRSGLLTDEKGNTHTPDEVNNELDEEFIDLDIREQARKYIADLSNKIFKTTGRPLYESLTYNGISAWWFLEIALHEPVFLKLRSQMLLKKLRLNDKYLIYDNINSLMPNILATSLKELKGEFATIEKKSLKTRIYEFINFIKPKNLILFTVNYITYHLKVLGSRLIRVYWHAFLKPKDILIFFENENLRTHYNFSTKQLDDALTYAEGIIENIHQNASSSIIVFDKSNDHTKKPLWNFKIHRIPKSSPFIVPKQFVSVIEELYSYISPLLDNELPSSLMLEILAAKLREFKEYDQLITKLHTKILFAYNWEGVFRPLMAAAKIHNVKIIGVQQALGPYSHALNHQETGYWTNINRESLKFPIPDKLLVWGDFHKELLVSKYGYPEEHVQVAGYARLDKHYLAKTHKPQNRQMAAEALGLNPNKRYILFTVQYNVLNTCLVNKSDFEYTLSEVIKLADLYDFDIIIKPWSGDNMAYLLDQAAKRPDKIHFAPQNVIIPNSYLLLLSDLCISTFSSIIGEATLCENLCFLINYPESKSYFETKHMAIYDKFTIKINSPAELSSILTPYLCSEILTKEKINEMTEHLKPIFGPCDGKSAERASRTVLDLL</sequence>
<gene>
    <name evidence="1" type="ORF">Lmor_2851</name>
    <name evidence="2" type="ORF">NCTC12239_02377</name>
</gene>
<dbReference type="Gene3D" id="3.40.50.12580">
    <property type="match status" value="1"/>
</dbReference>
<dbReference type="AlphaFoldDB" id="A0A378K134"/>
<evidence type="ECO:0000313" key="3">
    <source>
        <dbReference type="Proteomes" id="UP000054985"/>
    </source>
</evidence>
<dbReference type="Proteomes" id="UP000254040">
    <property type="component" value="Unassembled WGS sequence"/>
</dbReference>